<feature type="transmembrane region" description="Helical" evidence="6">
    <location>
        <begin position="279"/>
        <end position="301"/>
    </location>
</feature>
<reference evidence="8 9" key="1">
    <citation type="journal article" date="2023" name="Elife">
        <title>Identification of key yeast species and microbe-microbe interactions impacting larval growth of Drosophila in the wild.</title>
        <authorList>
            <person name="Mure A."/>
            <person name="Sugiura Y."/>
            <person name="Maeda R."/>
            <person name="Honda K."/>
            <person name="Sakurai N."/>
            <person name="Takahashi Y."/>
            <person name="Watada M."/>
            <person name="Katoh T."/>
            <person name="Gotoh A."/>
            <person name="Gotoh Y."/>
            <person name="Taniguchi I."/>
            <person name="Nakamura K."/>
            <person name="Hayashi T."/>
            <person name="Katayama T."/>
            <person name="Uemura T."/>
            <person name="Hattori Y."/>
        </authorList>
    </citation>
    <scope>NUCLEOTIDE SEQUENCE [LARGE SCALE GENOMIC DNA]</scope>
    <source>
        <strain evidence="8 9">SC-9</strain>
    </source>
</reference>
<name>A0AAV5QVD1_9ASCO</name>
<evidence type="ECO:0000256" key="6">
    <source>
        <dbReference type="SAM" id="Phobius"/>
    </source>
</evidence>
<keyword evidence="2 6" id="KW-0812">Transmembrane</keyword>
<feature type="transmembrane region" description="Helical" evidence="6">
    <location>
        <begin position="228"/>
        <end position="247"/>
    </location>
</feature>
<organism evidence="8 9">
    <name type="scientific">Saccharomycopsis crataegensis</name>
    <dbReference type="NCBI Taxonomy" id="43959"/>
    <lineage>
        <taxon>Eukaryota</taxon>
        <taxon>Fungi</taxon>
        <taxon>Dikarya</taxon>
        <taxon>Ascomycota</taxon>
        <taxon>Saccharomycotina</taxon>
        <taxon>Saccharomycetes</taxon>
        <taxon>Saccharomycopsidaceae</taxon>
        <taxon>Saccharomycopsis</taxon>
    </lineage>
</organism>
<feature type="transmembrane region" description="Helical" evidence="6">
    <location>
        <begin position="416"/>
        <end position="438"/>
    </location>
</feature>
<dbReference type="AlphaFoldDB" id="A0AAV5QVD1"/>
<evidence type="ECO:0000256" key="3">
    <source>
        <dbReference type="ARBA" id="ARBA00022989"/>
    </source>
</evidence>
<proteinExistence type="predicted"/>
<evidence type="ECO:0000256" key="1">
    <source>
        <dbReference type="ARBA" id="ARBA00004141"/>
    </source>
</evidence>
<evidence type="ECO:0000256" key="2">
    <source>
        <dbReference type="ARBA" id="ARBA00022692"/>
    </source>
</evidence>
<dbReference type="InterPro" id="IPR036513">
    <property type="entry name" value="STAS_dom_sf"/>
</dbReference>
<evidence type="ECO:0000259" key="7">
    <source>
        <dbReference type="PROSITE" id="PS50801"/>
    </source>
</evidence>
<comment type="caution">
    <text evidence="8">The sequence shown here is derived from an EMBL/GenBank/DDBJ whole genome shotgun (WGS) entry which is preliminary data.</text>
</comment>
<feature type="transmembrane region" description="Helical" evidence="6">
    <location>
        <begin position="195"/>
        <end position="216"/>
    </location>
</feature>
<dbReference type="Proteomes" id="UP001360560">
    <property type="component" value="Unassembled WGS sequence"/>
</dbReference>
<evidence type="ECO:0000313" key="9">
    <source>
        <dbReference type="Proteomes" id="UP001360560"/>
    </source>
</evidence>
<dbReference type="EMBL" id="BTFZ01000020">
    <property type="protein sequence ID" value="GMM38862.1"/>
    <property type="molecule type" value="Genomic_DNA"/>
</dbReference>
<evidence type="ECO:0000256" key="4">
    <source>
        <dbReference type="ARBA" id="ARBA00023136"/>
    </source>
</evidence>
<feature type="transmembrane region" description="Helical" evidence="6">
    <location>
        <begin position="115"/>
        <end position="140"/>
    </location>
</feature>
<protein>
    <recommendedName>
        <fullName evidence="7">STAS domain-containing protein</fullName>
    </recommendedName>
</protein>
<keyword evidence="3 6" id="KW-1133">Transmembrane helix</keyword>
<dbReference type="GO" id="GO:0055085">
    <property type="term" value="P:transmembrane transport"/>
    <property type="evidence" value="ECO:0007669"/>
    <property type="project" value="InterPro"/>
</dbReference>
<dbReference type="CDD" id="cd07042">
    <property type="entry name" value="STAS_SulP_like_sulfate_transporter"/>
    <property type="match status" value="1"/>
</dbReference>
<dbReference type="Pfam" id="PF00916">
    <property type="entry name" value="Sulfate_transp"/>
    <property type="match status" value="1"/>
</dbReference>
<dbReference type="Pfam" id="PF01740">
    <property type="entry name" value="STAS"/>
    <property type="match status" value="1"/>
</dbReference>
<dbReference type="InterPro" id="IPR002645">
    <property type="entry name" value="STAS_dom"/>
</dbReference>
<evidence type="ECO:0000256" key="5">
    <source>
        <dbReference type="SAM" id="MobiDB-lite"/>
    </source>
</evidence>
<dbReference type="Gene3D" id="3.30.750.24">
    <property type="entry name" value="STAS domain"/>
    <property type="match status" value="1"/>
</dbReference>
<evidence type="ECO:0000313" key="8">
    <source>
        <dbReference type="EMBL" id="GMM38862.1"/>
    </source>
</evidence>
<dbReference type="SUPFAM" id="SSF52091">
    <property type="entry name" value="SpoIIaa-like"/>
    <property type="match status" value="1"/>
</dbReference>
<dbReference type="GeneID" id="90076850"/>
<dbReference type="GO" id="GO:0016020">
    <property type="term" value="C:membrane"/>
    <property type="evidence" value="ECO:0007669"/>
    <property type="project" value="UniProtKB-SubCell"/>
</dbReference>
<feature type="transmembrane region" description="Helical" evidence="6">
    <location>
        <begin position="313"/>
        <end position="332"/>
    </location>
</feature>
<accession>A0AAV5QVD1</accession>
<comment type="subcellular location">
    <subcellularLocation>
        <location evidence="1">Membrane</location>
        <topology evidence="1">Multi-pass membrane protein</topology>
    </subcellularLocation>
</comment>
<feature type="region of interest" description="Disordered" evidence="5">
    <location>
        <begin position="1"/>
        <end position="45"/>
    </location>
</feature>
<dbReference type="PANTHER" id="PTHR11814">
    <property type="entry name" value="SULFATE TRANSPORTER"/>
    <property type="match status" value="1"/>
</dbReference>
<sequence length="806" mass="89345">MIDENTPLIKPKTSKANSSHRLRLPASNVSAGSPKRKSSSGLLDPASASAIGRPKLFHSSSSTSIASANSYVYDSFKITKNKYNKSSEGNERWTYLCYYFPILSWLPNYDASENILGDIVAGFSLAAFQIPLVVSFACLIGIDVRCGLFAIIISPVAYSVFGSCLYLMTGPGAAMSMIVGSLIESITHNNQTFSAYDVLACTTFIIGAILFIAGLFRLGFLGNVVSQGLLSGFISAFGILMIVAELLTELRLGSAFAELHEVDPSTIDKLTFIFDNLDLVHPLTAKISAVAVLVLSITRYSKKWLINRDAKRFGWLNFFPEILVVVIVSIILSNHYKWDKEGVVIIGKYFGNSQRDVDASPLQKFKLPVSFSNFKLVKKCLSTAFICSILCFIETSTATKSLENQRNTDFSMNRDMVGIGIGNIIGSFFTILPTFGSYGRSKINALTAKSQLSGVVLSLISLIFYVYFLEVFYYLPECVLAAIITSVSLSLVEECPENLRFYLKIKGYDEIIMFSIIVLSTLFWSPDVGLSLGIGLSIIKVIKFSTRTRIEILGRVPNTNIFRNADELIEESFDHLQKNQDHNQMVNQDDIENNSQELVSQLEEIENCLIIKITEPLIFANSSELKLRLKRIEKYGSLNVHPSQKPLINKRRKIKYIIIDCKSMTGLDSSATLTLYEIVGNYTKNNYIVLFTRVPFVLQLRKKLTESGISKLVKQALDKHFGNNFVIFDNSADGDNIENNSGILEIDSSDCGANNFPSTLGRRDSSLSITSTSLGLGEGFYASIDDALKVVSDCEIRRSRRASKRS</sequence>
<feature type="domain" description="STAS" evidence="7">
    <location>
        <begin position="598"/>
        <end position="714"/>
    </location>
</feature>
<dbReference type="InterPro" id="IPR011547">
    <property type="entry name" value="SLC26A/SulP_dom"/>
</dbReference>
<keyword evidence="4 6" id="KW-0472">Membrane</keyword>
<keyword evidence="9" id="KW-1185">Reference proteome</keyword>
<feature type="transmembrane region" description="Helical" evidence="6">
    <location>
        <begin position="450"/>
        <end position="468"/>
    </location>
</feature>
<gene>
    <name evidence="8" type="ORF">DASC09_062010</name>
</gene>
<feature type="transmembrane region" description="Helical" evidence="6">
    <location>
        <begin position="512"/>
        <end position="539"/>
    </location>
</feature>
<feature type="transmembrane region" description="Helical" evidence="6">
    <location>
        <begin position="93"/>
        <end position="109"/>
    </location>
</feature>
<dbReference type="PROSITE" id="PS50801">
    <property type="entry name" value="STAS"/>
    <property type="match status" value="1"/>
</dbReference>
<dbReference type="InterPro" id="IPR001902">
    <property type="entry name" value="SLC26A/SulP_fam"/>
</dbReference>
<feature type="transmembrane region" description="Helical" evidence="6">
    <location>
        <begin position="147"/>
        <end position="168"/>
    </location>
</feature>
<dbReference type="RefSeq" id="XP_064855857.1">
    <property type="nucleotide sequence ID" value="XM_064999785.1"/>
</dbReference>